<keyword evidence="1" id="KW-0472">Membrane</keyword>
<proteinExistence type="predicted"/>
<dbReference type="Pfam" id="PF24283">
    <property type="entry name" value="DUF7471"/>
    <property type="match status" value="1"/>
</dbReference>
<name>A0A8T4GLS5_9EURY</name>
<dbReference type="EMBL" id="JAGGKQ010000036">
    <property type="protein sequence ID" value="MBP1923952.1"/>
    <property type="molecule type" value="Genomic_DNA"/>
</dbReference>
<keyword evidence="3" id="KW-1185">Reference proteome</keyword>
<dbReference type="Proteomes" id="UP000823588">
    <property type="component" value="Unassembled WGS sequence"/>
</dbReference>
<dbReference type="AlphaFoldDB" id="A0A8T4GLS5"/>
<reference evidence="2" key="1">
    <citation type="submission" date="2021-03" db="EMBL/GenBank/DDBJ databases">
        <title>Genomic Encyclopedia of Type Strains, Phase IV (KMG-IV): sequencing the most valuable type-strain genomes for metagenomic binning, comparative biology and taxonomic classification.</title>
        <authorList>
            <person name="Goeker M."/>
        </authorList>
    </citation>
    <scope>NUCLEOTIDE SEQUENCE</scope>
    <source>
        <strain evidence="2">DSM 23564</strain>
    </source>
</reference>
<dbReference type="RefSeq" id="WP_245202850.1">
    <property type="nucleotide sequence ID" value="NZ_JAGGKQ010000036.1"/>
</dbReference>
<comment type="caution">
    <text evidence="2">The sequence shown here is derived from an EMBL/GenBank/DDBJ whole genome shotgun (WGS) entry which is preliminary data.</text>
</comment>
<protein>
    <submittedName>
        <fullName evidence="2">Membrane protein DedA with SNARE-associated domain</fullName>
    </submittedName>
</protein>
<organism evidence="2 3">
    <name type="scientific">Halorubrum alkaliphilum</name>
    <dbReference type="NCBI Taxonomy" id="261290"/>
    <lineage>
        <taxon>Archaea</taxon>
        <taxon>Methanobacteriati</taxon>
        <taxon>Methanobacteriota</taxon>
        <taxon>Stenosarchaea group</taxon>
        <taxon>Halobacteria</taxon>
        <taxon>Halobacteriales</taxon>
        <taxon>Haloferacaceae</taxon>
        <taxon>Halorubrum</taxon>
    </lineage>
</organism>
<keyword evidence="1" id="KW-1133">Transmembrane helix</keyword>
<feature type="transmembrane region" description="Helical" evidence="1">
    <location>
        <begin position="63"/>
        <end position="88"/>
    </location>
</feature>
<evidence type="ECO:0000313" key="2">
    <source>
        <dbReference type="EMBL" id="MBP1923952.1"/>
    </source>
</evidence>
<dbReference type="InterPro" id="IPR055894">
    <property type="entry name" value="DUF7471"/>
</dbReference>
<evidence type="ECO:0000313" key="3">
    <source>
        <dbReference type="Proteomes" id="UP000823588"/>
    </source>
</evidence>
<gene>
    <name evidence="2" type="ORF">J2751_003000</name>
</gene>
<accession>A0A8T4GLS5</accession>
<keyword evidence="1" id="KW-0812">Transmembrane</keyword>
<evidence type="ECO:0000256" key="1">
    <source>
        <dbReference type="SAM" id="Phobius"/>
    </source>
</evidence>
<sequence length="126" mass="13224">MVTSVFPFATTVAWLATDVVGPSWWAVEGSTPLLIVILIAGIGTGVLFAVSLVAYARRGGRRFLLVSIAIGALWARSIVGAGTVLGYVPMPAHHYVEHTLDFAIAAIVLYAVYAHAPGEPPEDGPP</sequence>
<feature type="transmembrane region" description="Helical" evidence="1">
    <location>
        <begin position="33"/>
        <end position="56"/>
    </location>
</feature>